<evidence type="ECO:0000313" key="6">
    <source>
        <dbReference type="EMBL" id="QEL18991.1"/>
    </source>
</evidence>
<gene>
    <name evidence="6" type="ORF">PX52LOC_06041</name>
</gene>
<dbReference type="GO" id="GO:0016616">
    <property type="term" value="F:oxidoreductase activity, acting on the CH-OH group of donors, NAD or NADP as acceptor"/>
    <property type="evidence" value="ECO:0007669"/>
    <property type="project" value="InterPro"/>
</dbReference>
<dbReference type="PROSITE" id="PS00671">
    <property type="entry name" value="D_2_HYDROXYACID_DH_3"/>
    <property type="match status" value="1"/>
</dbReference>
<dbReference type="PROSITE" id="PS00065">
    <property type="entry name" value="D_2_HYDROXYACID_DH_1"/>
    <property type="match status" value="1"/>
</dbReference>
<comment type="similarity">
    <text evidence="1 3">Belongs to the D-isomer specific 2-hydroxyacid dehydrogenase family.</text>
</comment>
<evidence type="ECO:0000259" key="5">
    <source>
        <dbReference type="Pfam" id="PF02826"/>
    </source>
</evidence>
<dbReference type="Pfam" id="PF00389">
    <property type="entry name" value="2-Hacid_dh"/>
    <property type="match status" value="1"/>
</dbReference>
<evidence type="ECO:0000259" key="4">
    <source>
        <dbReference type="Pfam" id="PF00389"/>
    </source>
</evidence>
<dbReference type="Gene3D" id="3.40.50.720">
    <property type="entry name" value="NAD(P)-binding Rossmann-like Domain"/>
    <property type="match status" value="2"/>
</dbReference>
<keyword evidence="2 3" id="KW-0560">Oxidoreductase</keyword>
<protein>
    <recommendedName>
        <fullName evidence="8">C-terminal binding protein</fullName>
    </recommendedName>
</protein>
<dbReference type="GO" id="GO:0140297">
    <property type="term" value="F:DNA-binding transcription factor binding"/>
    <property type="evidence" value="ECO:0007669"/>
    <property type="project" value="TreeGrafter"/>
</dbReference>
<dbReference type="GO" id="GO:0051287">
    <property type="term" value="F:NAD binding"/>
    <property type="evidence" value="ECO:0007669"/>
    <property type="project" value="InterPro"/>
</dbReference>
<evidence type="ECO:0000256" key="2">
    <source>
        <dbReference type="ARBA" id="ARBA00023002"/>
    </source>
</evidence>
<keyword evidence="7" id="KW-1185">Reference proteome</keyword>
<dbReference type="InterPro" id="IPR051638">
    <property type="entry name" value="CTBP_dehydrogenase"/>
</dbReference>
<dbReference type="InterPro" id="IPR043322">
    <property type="entry name" value="CtBP"/>
</dbReference>
<dbReference type="Pfam" id="PF02826">
    <property type="entry name" value="2-Hacid_dh_C"/>
    <property type="match status" value="1"/>
</dbReference>
<dbReference type="InterPro" id="IPR036291">
    <property type="entry name" value="NAD(P)-bd_dom_sf"/>
</dbReference>
<dbReference type="OrthoDB" id="277029at2"/>
<proteinExistence type="inferred from homology"/>
<dbReference type="KEGG" id="lrs:PX52LOC_06041"/>
<dbReference type="SUPFAM" id="SSF51735">
    <property type="entry name" value="NAD(P)-binding Rossmann-fold domains"/>
    <property type="match status" value="1"/>
</dbReference>
<dbReference type="PANTHER" id="PTHR46029">
    <property type="entry name" value="C-TERMINAL-BINDING PROTEIN"/>
    <property type="match status" value="1"/>
</dbReference>
<name>A0A5C1AIJ8_9BACT</name>
<evidence type="ECO:0000256" key="3">
    <source>
        <dbReference type="RuleBase" id="RU003719"/>
    </source>
</evidence>
<evidence type="ECO:0000313" key="7">
    <source>
        <dbReference type="Proteomes" id="UP000324974"/>
    </source>
</evidence>
<dbReference type="CDD" id="cd05299">
    <property type="entry name" value="CtBP_dh"/>
    <property type="match status" value="1"/>
</dbReference>
<reference evidence="7" key="1">
    <citation type="submission" date="2019-08" db="EMBL/GenBank/DDBJ databases">
        <title>Limnoglobus roseus gen. nov., sp. nov., a novel freshwater planctomycete with a giant genome from the family Gemmataceae.</title>
        <authorList>
            <person name="Kulichevskaya I.S."/>
            <person name="Naumoff D.G."/>
            <person name="Miroshnikov K."/>
            <person name="Ivanova A."/>
            <person name="Philippov D.A."/>
            <person name="Hakobyan A."/>
            <person name="Rijpstra I.C."/>
            <person name="Sinninghe Damste J.S."/>
            <person name="Liesack W."/>
            <person name="Dedysh S.N."/>
        </authorList>
    </citation>
    <scope>NUCLEOTIDE SEQUENCE [LARGE SCALE GENOMIC DNA]</scope>
    <source>
        <strain evidence="7">PX52</strain>
    </source>
</reference>
<dbReference type="GO" id="GO:0003714">
    <property type="term" value="F:transcription corepressor activity"/>
    <property type="evidence" value="ECO:0007669"/>
    <property type="project" value="InterPro"/>
</dbReference>
<accession>A0A5C1AIJ8</accession>
<organism evidence="6 7">
    <name type="scientific">Limnoglobus roseus</name>
    <dbReference type="NCBI Taxonomy" id="2598579"/>
    <lineage>
        <taxon>Bacteria</taxon>
        <taxon>Pseudomonadati</taxon>
        <taxon>Planctomycetota</taxon>
        <taxon>Planctomycetia</taxon>
        <taxon>Gemmatales</taxon>
        <taxon>Gemmataceae</taxon>
        <taxon>Limnoglobus</taxon>
    </lineage>
</organism>
<dbReference type="RefSeq" id="WP_149113436.1">
    <property type="nucleotide sequence ID" value="NZ_CP042425.1"/>
</dbReference>
<dbReference type="GO" id="GO:0006357">
    <property type="term" value="P:regulation of transcription by RNA polymerase II"/>
    <property type="evidence" value="ECO:0007669"/>
    <property type="project" value="TreeGrafter"/>
</dbReference>
<feature type="domain" description="D-isomer specific 2-hydroxyacid dehydrogenase NAD-binding" evidence="5">
    <location>
        <begin position="110"/>
        <end position="298"/>
    </location>
</feature>
<dbReference type="InterPro" id="IPR029752">
    <property type="entry name" value="D-isomer_DH_CS1"/>
</dbReference>
<dbReference type="AlphaFoldDB" id="A0A5C1AIJ8"/>
<dbReference type="GO" id="GO:0001221">
    <property type="term" value="F:transcription coregulator binding"/>
    <property type="evidence" value="ECO:0007669"/>
    <property type="project" value="TreeGrafter"/>
</dbReference>
<dbReference type="EMBL" id="CP042425">
    <property type="protein sequence ID" value="QEL18991.1"/>
    <property type="molecule type" value="Genomic_DNA"/>
</dbReference>
<evidence type="ECO:0008006" key="8">
    <source>
        <dbReference type="Google" id="ProtNLM"/>
    </source>
</evidence>
<feature type="domain" description="D-isomer specific 2-hydroxyacid dehydrogenase catalytic" evidence="4">
    <location>
        <begin position="18"/>
        <end position="330"/>
    </location>
</feature>
<sequence length="330" mass="35921">MSRFRVVITDFLDDDLATERATLDDIADLTACNAMSEDELVGKVEEADAVMLYHNINLTAKTIERLTKCKLIVRCGVGFDNVDRVFARSRGIPVANVPDYGTEEVADSAIGLMLALTRGIHLYNNRLQRSLGPWSYTQANALARLRGRVLGILGLGRIGTATALRAKALGMKVIFFDPYLADGIDKAVGITRVDTLESLLEQSFVLSPHCPLTPETHHIINATTLALMPKGSYLVNTSRGAVVDLACIPEAIESGQLAGAGIDVFPHEPPPTNHPLIDAWRDHSHPAHDRVIINPHAAFYSQEGLHDIRVKSAAACRRALLGVPLRNVVN</sequence>
<dbReference type="PANTHER" id="PTHR46029:SF7">
    <property type="entry name" value="C-TERMINAL-BINDING PROTEIN"/>
    <property type="match status" value="1"/>
</dbReference>
<evidence type="ECO:0000256" key="1">
    <source>
        <dbReference type="ARBA" id="ARBA00005854"/>
    </source>
</evidence>
<dbReference type="SUPFAM" id="SSF52283">
    <property type="entry name" value="Formate/glycerate dehydrogenase catalytic domain-like"/>
    <property type="match status" value="1"/>
</dbReference>
<dbReference type="InterPro" id="IPR029753">
    <property type="entry name" value="D-isomer_DH_CS"/>
</dbReference>
<dbReference type="Proteomes" id="UP000324974">
    <property type="component" value="Chromosome"/>
</dbReference>
<dbReference type="InterPro" id="IPR006140">
    <property type="entry name" value="D-isomer_DH_NAD-bd"/>
</dbReference>
<dbReference type="InterPro" id="IPR006139">
    <property type="entry name" value="D-isomer_2_OHA_DH_cat_dom"/>
</dbReference>